<comment type="pathway">
    <text evidence="5">Protein modification; protein ubiquitination.</text>
</comment>
<dbReference type="InParanoid" id="A0A1D6JS45"/>
<evidence type="ECO:0000256" key="7">
    <source>
        <dbReference type="ARBA" id="ARBA00022679"/>
    </source>
</evidence>
<keyword evidence="11 14" id="KW-0413">Isomerase</keyword>
<evidence type="ECO:0000256" key="2">
    <source>
        <dbReference type="ARBA" id="ARBA00000971"/>
    </source>
</evidence>
<reference evidence="14" key="1">
    <citation type="submission" date="2015-12" db="EMBL/GenBank/DDBJ databases">
        <title>Update maize B73 reference genome by single molecule sequencing technologies.</title>
        <authorList>
            <consortium name="Maize Genome Sequencing Project"/>
            <person name="Ware D."/>
        </authorList>
    </citation>
    <scope>NUCLEOTIDE SEQUENCE [LARGE SCALE GENOMIC DNA]</scope>
    <source>
        <tissue evidence="14">Seedling</tissue>
    </source>
</reference>
<gene>
    <name evidence="14" type="ORF">ZEAMMB73_Zm00001d028109</name>
</gene>
<evidence type="ECO:0000256" key="6">
    <source>
        <dbReference type="ARBA" id="ARBA00007930"/>
    </source>
</evidence>
<dbReference type="SUPFAM" id="SSF50891">
    <property type="entry name" value="Cyclophilin-like"/>
    <property type="match status" value="1"/>
</dbReference>
<comment type="subcellular location">
    <subcellularLocation>
        <location evidence="4">Nucleus</location>
    </subcellularLocation>
</comment>
<dbReference type="Gene3D" id="3.30.40.10">
    <property type="entry name" value="Zinc/RING finger domain, C3HC4 (zinc finger)"/>
    <property type="match status" value="1"/>
</dbReference>
<evidence type="ECO:0000256" key="1">
    <source>
        <dbReference type="ARBA" id="ARBA00000900"/>
    </source>
</evidence>
<dbReference type="InterPro" id="IPR020892">
    <property type="entry name" value="Cyclophilin-type_PPIase_CS"/>
</dbReference>
<evidence type="ECO:0000313" key="14">
    <source>
        <dbReference type="EMBL" id="ONL94737.1"/>
    </source>
</evidence>
<dbReference type="PROSITE" id="PS51698">
    <property type="entry name" value="U_BOX"/>
    <property type="match status" value="1"/>
</dbReference>
<dbReference type="InterPro" id="IPR003613">
    <property type="entry name" value="Ubox_domain"/>
</dbReference>
<evidence type="ECO:0000256" key="11">
    <source>
        <dbReference type="ARBA" id="ARBA00023235"/>
    </source>
</evidence>
<dbReference type="GO" id="GO:0005634">
    <property type="term" value="C:nucleus"/>
    <property type="evidence" value="ECO:0007669"/>
    <property type="project" value="UniProtKB-SubCell"/>
</dbReference>
<feature type="region of interest" description="Disordered" evidence="13">
    <location>
        <begin position="290"/>
        <end position="309"/>
    </location>
</feature>
<evidence type="ECO:0000256" key="3">
    <source>
        <dbReference type="ARBA" id="ARBA00003697"/>
    </source>
</evidence>
<dbReference type="InterPro" id="IPR026951">
    <property type="entry name" value="PPIL2_U-box_dom"/>
</dbReference>
<feature type="compositionally biased region" description="Basic and acidic residues" evidence="13">
    <location>
        <begin position="290"/>
        <end position="301"/>
    </location>
</feature>
<dbReference type="GO" id="GO:0006457">
    <property type="term" value="P:protein folding"/>
    <property type="evidence" value="ECO:0007669"/>
    <property type="project" value="InterPro"/>
</dbReference>
<dbReference type="AlphaFoldDB" id="A0A1D6JS45"/>
<dbReference type="GO" id="GO:0003755">
    <property type="term" value="F:peptidyl-prolyl cis-trans isomerase activity"/>
    <property type="evidence" value="ECO:0007669"/>
    <property type="project" value="UniProtKB-KW"/>
</dbReference>
<dbReference type="STRING" id="4577.A0A1D6JS45"/>
<keyword evidence="9" id="KW-0697">Rotamase</keyword>
<dbReference type="PROSITE" id="PS50072">
    <property type="entry name" value="CSA_PPIASE_2"/>
    <property type="match status" value="1"/>
</dbReference>
<evidence type="ECO:0000256" key="5">
    <source>
        <dbReference type="ARBA" id="ARBA00004906"/>
    </source>
</evidence>
<evidence type="ECO:0000256" key="10">
    <source>
        <dbReference type="ARBA" id="ARBA00023186"/>
    </source>
</evidence>
<keyword evidence="10" id="KW-0143">Chaperone</keyword>
<comment type="similarity">
    <text evidence="6">Belongs to the cyclophilin-type PPIase family. PPIL2 subfamily.</text>
</comment>
<dbReference type="InterPro" id="IPR029000">
    <property type="entry name" value="Cyclophilin-like_dom_sf"/>
</dbReference>
<accession>A0A1D6JS45</accession>
<dbReference type="GO" id="GO:0016567">
    <property type="term" value="P:protein ubiquitination"/>
    <property type="evidence" value="ECO:0007669"/>
    <property type="project" value="UniProtKB-UniPathway"/>
</dbReference>
<dbReference type="SMART" id="SM00504">
    <property type="entry name" value="Ubox"/>
    <property type="match status" value="1"/>
</dbReference>
<dbReference type="UniPathway" id="UPA00143"/>
<dbReference type="FunFam" id="2.40.100.10:FF:000014">
    <property type="entry name" value="Peptidyl-prolyl cis-trans isomerase cyp65"/>
    <property type="match status" value="1"/>
</dbReference>
<evidence type="ECO:0000256" key="9">
    <source>
        <dbReference type="ARBA" id="ARBA00023110"/>
    </source>
</evidence>
<dbReference type="GO" id="GO:0061630">
    <property type="term" value="F:ubiquitin protein ligase activity"/>
    <property type="evidence" value="ECO:0007669"/>
    <property type="project" value="UniProtKB-EC"/>
</dbReference>
<feature type="region of interest" description="Disordered" evidence="13">
    <location>
        <begin position="580"/>
        <end position="620"/>
    </location>
</feature>
<keyword evidence="8" id="KW-0833">Ubl conjugation pathway</keyword>
<evidence type="ECO:0000256" key="8">
    <source>
        <dbReference type="ARBA" id="ARBA00022786"/>
    </source>
</evidence>
<dbReference type="InterPro" id="IPR013083">
    <property type="entry name" value="Znf_RING/FYVE/PHD"/>
</dbReference>
<protein>
    <submittedName>
        <fullName evidence="14">Peptidyl-prolyl cis-trans isomerase CYP65</fullName>
    </submittedName>
</protein>
<dbReference type="CDD" id="cd16663">
    <property type="entry name" value="RING-Ubox_PPIL2"/>
    <property type="match status" value="1"/>
</dbReference>
<comment type="catalytic activity">
    <reaction evidence="1">
        <text>S-ubiquitinyl-[E2 ubiquitin-conjugating enzyme]-L-cysteine + [acceptor protein]-L-lysine = [E2 ubiquitin-conjugating enzyme]-L-cysteine + N(6)-ubiquitinyl-[acceptor protein]-L-lysine.</text>
        <dbReference type="EC" id="2.3.2.27"/>
    </reaction>
</comment>
<dbReference type="FunFam" id="3.30.40.10:FF:000079">
    <property type="entry name" value="Peptidyl-prolyl cis-trans isomerase 2"/>
    <property type="match status" value="1"/>
</dbReference>
<comment type="function">
    <text evidence="3">May catalyze the cis-trans isomerization of proline imidic peptide bonds in oligopeptides thereby assisting the folding of proteins. May also function as a chaperone, playing a role in intracellular transport of proteins. May also have a protein ubiquitin ligase activity acting as an E3 ubiquitin protein ligase or as a ubiquitin-ubiquitin ligase promoting elongation of ubiquitin chains on proteins.</text>
</comment>
<dbReference type="PANTHER" id="PTHR45625:SF1">
    <property type="entry name" value="RING-TYPE E3 UBIQUITIN-PROTEIN LIGASE PPIL2"/>
    <property type="match status" value="1"/>
</dbReference>
<evidence type="ECO:0000256" key="13">
    <source>
        <dbReference type="SAM" id="MobiDB-lite"/>
    </source>
</evidence>
<name>A0A1D6JS45_MAIZE</name>
<dbReference type="EMBL" id="CM007647">
    <property type="protein sequence ID" value="ONL94737.1"/>
    <property type="molecule type" value="Genomic_DNA"/>
</dbReference>
<dbReference type="CDD" id="cd01923">
    <property type="entry name" value="cyclophilin_RING"/>
    <property type="match status" value="1"/>
</dbReference>
<comment type="catalytic activity">
    <reaction evidence="2">
        <text>[protein]-peptidylproline (omega=180) = [protein]-peptidylproline (omega=0)</text>
        <dbReference type="Rhea" id="RHEA:16237"/>
        <dbReference type="Rhea" id="RHEA-COMP:10747"/>
        <dbReference type="Rhea" id="RHEA-COMP:10748"/>
        <dbReference type="ChEBI" id="CHEBI:83833"/>
        <dbReference type="ChEBI" id="CHEBI:83834"/>
        <dbReference type="EC" id="5.2.1.8"/>
    </reaction>
</comment>
<keyword evidence="12" id="KW-0539">Nucleus</keyword>
<sequence>MGKKQHSKDRMFITRTEWATEWGGAKQKDVGTPFKRLPFYCCSLTFLPFEDPVCTVDGSVFDLMSIIPYLKKFGKHPVTGAPLKHEDLIPLTFHKNSDGELNLGYENTNTIIPACTKSICYGSYVFHQSGLYIHFIINQSYFLAGEFQCPVLNKVFTEFTHIVAVKTTGNVFCYEAIQELNIKPKNWKELLTDEPFTRNDLITIQNPNVVDGKVLGEFDHVKKGLKLEDEELQRMKDDPTYNINISGDLKQMIKELGTEKGNEAFLQGGGGLKAQKERAAALAAILARKEKDDSKAGKEPKPNQSFSIVDAASASVHGRSAAAAKATSAEKTAARIAMHMAGERAPVNAKLVYSHPVFMCYAVPSLPVHQCCLMVSIQPFQVKSRYTTGAASRSFTSTSYDPVTKNEYEYVKVERNPKKKGYVQLHTTHGDLNLELHCDITPRTCENFLTHCENGYYNGLIFHRSIKNFMIQGGDPTGTGSGGESIWGKPFKDEPNSKLLHSGRGVVSMANSGPHTNGSQFFILYKSAPHLNYKHTVFGMVVGGLTTLSTMERVPVDDDDRPMEEIKILKVSIFVNPYTEPDEEEEKAKEEKKKDEDYDKVGSWYSNPGTGVAGSTSTGGGVGKYLKARAAGSIDVTGSAGVADDSSKKRKATASSVEFKDFSGW</sequence>
<dbReference type="Gene3D" id="2.40.100.10">
    <property type="entry name" value="Cyclophilin-like"/>
    <property type="match status" value="1"/>
</dbReference>
<dbReference type="SMR" id="A0A1D6JS45"/>
<keyword evidence="7" id="KW-0808">Transferase</keyword>
<dbReference type="PROSITE" id="PS00170">
    <property type="entry name" value="CSA_PPIASE_1"/>
    <property type="match status" value="1"/>
</dbReference>
<dbReference type="PRINTS" id="PR00153">
    <property type="entry name" value="CSAPPISMRASE"/>
</dbReference>
<evidence type="ECO:0000256" key="4">
    <source>
        <dbReference type="ARBA" id="ARBA00004123"/>
    </source>
</evidence>
<evidence type="ECO:0000256" key="12">
    <source>
        <dbReference type="ARBA" id="ARBA00023242"/>
    </source>
</evidence>
<dbReference type="InterPro" id="IPR002130">
    <property type="entry name" value="Cyclophilin-type_PPIase_dom"/>
</dbReference>
<proteinExistence type="inferred from homology"/>
<dbReference type="PANTHER" id="PTHR45625">
    <property type="entry name" value="PEPTIDYL-PROLYL CIS-TRANS ISOMERASE-RELATED"/>
    <property type="match status" value="1"/>
</dbReference>
<dbReference type="IntAct" id="A0A1D6JS45">
    <property type="interactions" value="2"/>
</dbReference>
<dbReference type="SUPFAM" id="SSF57850">
    <property type="entry name" value="RING/U-box"/>
    <property type="match status" value="1"/>
</dbReference>
<feature type="compositionally biased region" description="Basic and acidic residues" evidence="13">
    <location>
        <begin position="586"/>
        <end position="600"/>
    </location>
</feature>
<dbReference type="ExpressionAtlas" id="A0A1D6JS45">
    <property type="expression patterns" value="baseline and differential"/>
</dbReference>
<feature type="region of interest" description="Disordered" evidence="13">
    <location>
        <begin position="637"/>
        <end position="665"/>
    </location>
</feature>
<dbReference type="InterPro" id="IPR044666">
    <property type="entry name" value="Cyclophilin_A-like"/>
</dbReference>
<organism evidence="14">
    <name type="scientific">Zea mays</name>
    <name type="common">Maize</name>
    <dbReference type="NCBI Taxonomy" id="4577"/>
    <lineage>
        <taxon>Eukaryota</taxon>
        <taxon>Viridiplantae</taxon>
        <taxon>Streptophyta</taxon>
        <taxon>Embryophyta</taxon>
        <taxon>Tracheophyta</taxon>
        <taxon>Spermatophyta</taxon>
        <taxon>Magnoliopsida</taxon>
        <taxon>Liliopsida</taxon>
        <taxon>Poales</taxon>
        <taxon>Poaceae</taxon>
        <taxon>PACMAD clade</taxon>
        <taxon>Panicoideae</taxon>
        <taxon>Andropogonodae</taxon>
        <taxon>Andropogoneae</taxon>
        <taxon>Tripsacinae</taxon>
        <taxon>Zea</taxon>
    </lineage>
</organism>
<dbReference type="Pfam" id="PF00160">
    <property type="entry name" value="Pro_isomerase"/>
    <property type="match status" value="1"/>
</dbReference>